<gene>
    <name evidence="2" type="ORF">GCM10017790_53240</name>
</gene>
<feature type="transmembrane region" description="Helical" evidence="1">
    <location>
        <begin position="28"/>
        <end position="45"/>
    </location>
</feature>
<keyword evidence="1" id="KW-0812">Transmembrane</keyword>
<feature type="transmembrane region" description="Helical" evidence="1">
    <location>
        <begin position="66"/>
        <end position="84"/>
    </location>
</feature>
<comment type="caution">
    <text evidence="2">The sequence shown here is derived from an EMBL/GenBank/DDBJ whole genome shotgun (WGS) entry which is preliminary data.</text>
</comment>
<evidence type="ECO:0000313" key="2">
    <source>
        <dbReference type="EMBL" id="GHH26235.1"/>
    </source>
</evidence>
<dbReference type="EMBL" id="BNAY01000006">
    <property type="protein sequence ID" value="GHH26235.1"/>
    <property type="molecule type" value="Genomic_DNA"/>
</dbReference>
<dbReference type="Proteomes" id="UP000635387">
    <property type="component" value="Unassembled WGS sequence"/>
</dbReference>
<evidence type="ECO:0000256" key="1">
    <source>
        <dbReference type="SAM" id="Phobius"/>
    </source>
</evidence>
<keyword evidence="3" id="KW-1185">Reference proteome</keyword>
<organism evidence="2 3">
    <name type="scientific">Amycolatopsis oliviviridis</name>
    <dbReference type="NCBI Taxonomy" id="1471590"/>
    <lineage>
        <taxon>Bacteria</taxon>
        <taxon>Bacillati</taxon>
        <taxon>Actinomycetota</taxon>
        <taxon>Actinomycetes</taxon>
        <taxon>Pseudonocardiales</taxon>
        <taxon>Pseudonocardiaceae</taxon>
        <taxon>Amycolatopsis</taxon>
    </lineage>
</organism>
<name>A0ABQ3LU74_9PSEU</name>
<evidence type="ECO:0000313" key="3">
    <source>
        <dbReference type="Proteomes" id="UP000635387"/>
    </source>
</evidence>
<sequence length="172" mass="18314">MLTAVFAVAVAAISTVIALLSDSLMAVLYGLIAILMIALNAGSSLSPPGVDEVLSPIRVIKNDLNVAVLGSLLLGAYGILYYLPLYGVSVAIWFGGMCALGRFCCSAFVRYFCAATYGSLRFGLPWAFAKFMDWGRAAGLLRISGAGYQFRHREIKEYLDAVIVGSAPYPGV</sequence>
<proteinExistence type="predicted"/>
<keyword evidence="1" id="KW-0472">Membrane</keyword>
<keyword evidence="1" id="KW-1133">Transmembrane helix</keyword>
<reference evidence="3" key="1">
    <citation type="journal article" date="2019" name="Int. J. Syst. Evol. Microbiol.">
        <title>The Global Catalogue of Microorganisms (GCM) 10K type strain sequencing project: providing services to taxonomists for standard genome sequencing and annotation.</title>
        <authorList>
            <consortium name="The Broad Institute Genomics Platform"/>
            <consortium name="The Broad Institute Genome Sequencing Center for Infectious Disease"/>
            <person name="Wu L."/>
            <person name="Ma J."/>
        </authorList>
    </citation>
    <scope>NUCLEOTIDE SEQUENCE [LARGE SCALE GENOMIC DNA]</scope>
    <source>
        <strain evidence="3">CGMCC 4.7683</strain>
    </source>
</reference>
<protein>
    <submittedName>
        <fullName evidence="2">Uncharacterized protein</fullName>
    </submittedName>
</protein>
<accession>A0ABQ3LU74</accession>